<protein>
    <submittedName>
        <fullName evidence="1">Uncharacterized protein</fullName>
    </submittedName>
</protein>
<reference evidence="2" key="1">
    <citation type="submission" date="2019-11" db="EMBL/GenBank/DDBJ databases">
        <title>Genome sequence of Heliorestis convoluta strain HH, an alkaliphilic and minimalistic phototrophic bacterium from a soda lake in Egypt.</title>
        <authorList>
            <person name="Dewey E.D."/>
            <person name="Stokes L.M."/>
            <person name="Burchell B.M."/>
            <person name="Shaffer K.N."/>
            <person name="Huntington A.M."/>
            <person name="Baker J.M."/>
            <person name="Nadendla S."/>
            <person name="Giglio M.G."/>
            <person name="Touchman J.W."/>
            <person name="Blankenship R.E."/>
            <person name="Madigan M.T."/>
            <person name="Sattley W.M."/>
        </authorList>
    </citation>
    <scope>NUCLEOTIDE SEQUENCE [LARGE SCALE GENOMIC DNA]</scope>
    <source>
        <strain evidence="2">HH</strain>
    </source>
</reference>
<evidence type="ECO:0000313" key="1">
    <source>
        <dbReference type="EMBL" id="QGG47410.1"/>
    </source>
</evidence>
<name>A0A5Q2N589_9FIRM</name>
<dbReference type="EMBL" id="CP045875">
    <property type="protein sequence ID" value="QGG47410.1"/>
    <property type="molecule type" value="Genomic_DNA"/>
</dbReference>
<dbReference type="AlphaFoldDB" id="A0A5Q2N589"/>
<evidence type="ECO:0000313" key="2">
    <source>
        <dbReference type="Proteomes" id="UP000366051"/>
    </source>
</evidence>
<sequence>MFYASLNPKTKVHDTQLPMDKAPRNAGFKAFLNDTKYLLTV</sequence>
<dbReference type="Proteomes" id="UP000366051">
    <property type="component" value="Chromosome"/>
</dbReference>
<proteinExistence type="predicted"/>
<dbReference type="KEGG" id="hcv:FTV88_1263"/>
<organism evidence="1 2">
    <name type="scientific">Heliorestis convoluta</name>
    <dbReference type="NCBI Taxonomy" id="356322"/>
    <lineage>
        <taxon>Bacteria</taxon>
        <taxon>Bacillati</taxon>
        <taxon>Bacillota</taxon>
        <taxon>Clostridia</taxon>
        <taxon>Eubacteriales</taxon>
        <taxon>Heliobacteriaceae</taxon>
        <taxon>Heliorestis</taxon>
    </lineage>
</organism>
<keyword evidence="2" id="KW-1185">Reference proteome</keyword>
<gene>
    <name evidence="1" type="ORF">FTV88_1263</name>
</gene>
<accession>A0A5Q2N589</accession>